<keyword evidence="2" id="KW-1185">Reference proteome</keyword>
<name>A0A821XJP5_9NEOP</name>
<organism evidence="1 2">
    <name type="scientific">Pieris macdunnoughi</name>
    <dbReference type="NCBI Taxonomy" id="345717"/>
    <lineage>
        <taxon>Eukaryota</taxon>
        <taxon>Metazoa</taxon>
        <taxon>Ecdysozoa</taxon>
        <taxon>Arthropoda</taxon>
        <taxon>Hexapoda</taxon>
        <taxon>Insecta</taxon>
        <taxon>Pterygota</taxon>
        <taxon>Neoptera</taxon>
        <taxon>Endopterygota</taxon>
        <taxon>Lepidoptera</taxon>
        <taxon>Glossata</taxon>
        <taxon>Ditrysia</taxon>
        <taxon>Papilionoidea</taxon>
        <taxon>Pieridae</taxon>
        <taxon>Pierinae</taxon>
        <taxon>Pieris</taxon>
    </lineage>
</organism>
<comment type="caution">
    <text evidence="1">The sequence shown here is derived from an EMBL/GenBank/DDBJ whole genome shotgun (WGS) entry which is preliminary data.</text>
</comment>
<sequence length="325" mass="36847">MEPVDNKNIKELKSILSKMSLNVCCVLALPEFGVKWTDVIRGVRNARLRMEPASVAKVLCNYAYRKYLPEDLADLVAILRLKLVTTQPRTWHVIKLVNKNDDEPPILSPNLSFFLKQALKTTKICKNRRPQIQTFKMNSLVYISVQMQGPTPVYMAVPLQGDVALVSAIRSGVIAGLVKGLGYETYEDVALSGQHIDSLLRIYNTGNTNQAEHLSGLPEYNPIPIITESGIDYTGKAYDEHYVQQIIGPDPPIVRMLKIKTEKEYFNRNILNKEIKMEMDLKTEDVAKSLMHWAKLGAIPPTSELFHIFHKTKSNNFVYRGDMND</sequence>
<gene>
    <name evidence="1" type="ORF">PMACD_LOCUS14978</name>
</gene>
<proteinExistence type="predicted"/>
<evidence type="ECO:0000313" key="1">
    <source>
        <dbReference type="EMBL" id="CAF4943806.1"/>
    </source>
</evidence>
<dbReference type="Proteomes" id="UP000663880">
    <property type="component" value="Unassembled WGS sequence"/>
</dbReference>
<evidence type="ECO:0000313" key="2">
    <source>
        <dbReference type="Proteomes" id="UP000663880"/>
    </source>
</evidence>
<reference evidence="1" key="1">
    <citation type="submission" date="2021-02" db="EMBL/GenBank/DDBJ databases">
        <authorList>
            <person name="Steward A R."/>
        </authorList>
    </citation>
    <scope>NUCLEOTIDE SEQUENCE</scope>
</reference>
<dbReference type="AlphaFoldDB" id="A0A821XJP5"/>
<dbReference type="OrthoDB" id="8184399at2759"/>
<dbReference type="EMBL" id="CAJOBZ010000068">
    <property type="protein sequence ID" value="CAF4943806.1"/>
    <property type="molecule type" value="Genomic_DNA"/>
</dbReference>
<protein>
    <submittedName>
        <fullName evidence="1">Uncharacterized protein</fullName>
    </submittedName>
</protein>
<accession>A0A821XJP5</accession>